<dbReference type="SUPFAM" id="SSF51338">
    <property type="entry name" value="Composite domain of metallo-dependent hydrolases"/>
    <property type="match status" value="1"/>
</dbReference>
<name>A0AA49GPS9_9BACT</name>
<dbReference type="InterPro" id="IPR033932">
    <property type="entry name" value="YtcJ-like"/>
</dbReference>
<dbReference type="EMBL" id="CP120682">
    <property type="protein sequence ID" value="WKN35024.1"/>
    <property type="molecule type" value="Genomic_DNA"/>
</dbReference>
<dbReference type="SUPFAM" id="SSF51556">
    <property type="entry name" value="Metallo-dependent hydrolases"/>
    <property type="match status" value="1"/>
</dbReference>
<dbReference type="Gene3D" id="3.10.310.70">
    <property type="match status" value="1"/>
</dbReference>
<dbReference type="PANTHER" id="PTHR22642">
    <property type="entry name" value="IMIDAZOLONEPROPIONASE"/>
    <property type="match status" value="1"/>
</dbReference>
<protein>
    <submittedName>
        <fullName evidence="2">Amidohydrolase</fullName>
    </submittedName>
</protein>
<dbReference type="InterPro" id="IPR032466">
    <property type="entry name" value="Metal_Hydrolase"/>
</dbReference>
<evidence type="ECO:0000259" key="1">
    <source>
        <dbReference type="Pfam" id="PF07969"/>
    </source>
</evidence>
<evidence type="ECO:0000313" key="2">
    <source>
        <dbReference type="EMBL" id="WKN35024.1"/>
    </source>
</evidence>
<dbReference type="PANTHER" id="PTHR22642:SF2">
    <property type="entry name" value="PROTEIN LONG AFTER FAR-RED 3"/>
    <property type="match status" value="1"/>
</dbReference>
<dbReference type="InterPro" id="IPR013108">
    <property type="entry name" value="Amidohydro_3"/>
</dbReference>
<sequence length="528" mass="58869">MPATFVITNATIWTGNPSQPEAQALAIGGDTIMAVGTDREIEAYIGDSTQVLDLNKQFVTPGFIDAHTHFVTGGSRLSSVQLRDASTPEEFISRIRDFAKTVEPGTWITGGDWDHENWGGELPHRNWIDSVTQQNPVWINRLDGHMALANTAALKFARVNSDAADVEGGEIIRDEENNLTGVLKDNAMALVDQKMPEPTDQLKDRALEAAMRYVAEQGVTSVHHMSDDLDVLERFHQQGHLKTRIYAGMPIREWESLVTKVKEQGRGDKWLRIGVLKGFMDGSLGSHTAAFLQPFTDAPTESGLLVTEPEQMYEWAKKADSAGMQLMIHAIGDRAIRLLLDTYERVIQENGERDRRFRIEHVQHIAPNDIPRLAEMNVIASMQPYHAIDDGRWAEKVIGPERSKTTYAFRSLLDAGTRIAFGSDWFVAPPTPLEGIYAAVTRRTLDGQNPEGWVPEQKISVEEALRAYTINAAYASFEENLKGTLEAGKLADFTVMDQNLLEETPEDIRETQITMTVVGGEVVYQKGR</sequence>
<dbReference type="CDD" id="cd01300">
    <property type="entry name" value="YtcJ_like"/>
    <property type="match status" value="1"/>
</dbReference>
<proteinExistence type="predicted"/>
<dbReference type="AlphaFoldDB" id="A0AA49GPS9"/>
<reference evidence="2" key="2">
    <citation type="journal article" date="2024" name="Antonie Van Leeuwenhoek">
        <title>Roseihalotalea indica gen. nov., sp. nov., a halophilic Bacteroidetes from mesopelagic Southwest Indian Ocean with higher carbohydrate metabolic potential.</title>
        <authorList>
            <person name="Chen B."/>
            <person name="Zhang M."/>
            <person name="Lin D."/>
            <person name="Ye J."/>
            <person name="Tang K."/>
        </authorList>
    </citation>
    <scope>NUCLEOTIDE SEQUENCE</scope>
    <source>
        <strain evidence="2">TK19036</strain>
    </source>
</reference>
<dbReference type="Pfam" id="PF07969">
    <property type="entry name" value="Amidohydro_3"/>
    <property type="match status" value="1"/>
</dbReference>
<dbReference type="Gene3D" id="3.20.20.140">
    <property type="entry name" value="Metal-dependent hydrolases"/>
    <property type="match status" value="1"/>
</dbReference>
<gene>
    <name evidence="2" type="ORF">K4G66_21845</name>
</gene>
<accession>A0AA49GPS9</accession>
<dbReference type="GO" id="GO:0016810">
    <property type="term" value="F:hydrolase activity, acting on carbon-nitrogen (but not peptide) bonds"/>
    <property type="evidence" value="ECO:0007669"/>
    <property type="project" value="InterPro"/>
</dbReference>
<dbReference type="Gene3D" id="2.30.40.10">
    <property type="entry name" value="Urease, subunit C, domain 1"/>
    <property type="match status" value="1"/>
</dbReference>
<reference evidence="2" key="1">
    <citation type="journal article" date="2023" name="Comput. Struct. Biotechnol. J.">
        <title>Discovery of a novel marine Bacteroidetes with a rich repertoire of carbohydrate-active enzymes.</title>
        <authorList>
            <person name="Chen B."/>
            <person name="Liu G."/>
            <person name="Chen Q."/>
            <person name="Wang H."/>
            <person name="Liu L."/>
            <person name="Tang K."/>
        </authorList>
    </citation>
    <scope>NUCLEOTIDE SEQUENCE</scope>
    <source>
        <strain evidence="2">TK19036</strain>
    </source>
</reference>
<organism evidence="2">
    <name type="scientific">Roseihalotalea indica</name>
    <dbReference type="NCBI Taxonomy" id="2867963"/>
    <lineage>
        <taxon>Bacteria</taxon>
        <taxon>Pseudomonadati</taxon>
        <taxon>Bacteroidota</taxon>
        <taxon>Cytophagia</taxon>
        <taxon>Cytophagales</taxon>
        <taxon>Catalimonadaceae</taxon>
        <taxon>Roseihalotalea</taxon>
    </lineage>
</organism>
<feature type="domain" description="Amidohydrolase 3" evidence="1">
    <location>
        <begin position="50"/>
        <end position="524"/>
    </location>
</feature>
<dbReference type="InterPro" id="IPR011059">
    <property type="entry name" value="Metal-dep_hydrolase_composite"/>
</dbReference>